<sequence length="346" mass="39764">MTDHHLKWTCSTFCNVFGSGIVPFLPEPEDVFKVDSVCMRWNRKTRCLSLEAFLPMFRQRLELKPSDDEVLREALGRESQFVPRSWPRFLQMLMHTKTALAAEWPTVELSVAILPSLSVLCLFSKELDMHPGYHFAGSRGGLSPWKALEALPDVTRHRQYMTSEFQRWLRNPHQAPVPLPQTPAHKTALERMRDRIVIKNVKISNSCVDDHGSWTAELSLIFRNAAGTREMRVDENIFYDNNYMNLSAWFGTATRIAQPAQPATWNLMGAHANRTDLNGAKEAVWTRLQLAEEGGDDFVPRELFDEFFLRTLIPFGSYMRGYGALDDIERDRLVDDTIPERFTIDG</sequence>
<gene>
    <name evidence="1" type="ORF">Cvel_17372</name>
</gene>
<dbReference type="EMBL" id="CDMZ01000420">
    <property type="protein sequence ID" value="CEM13926.1"/>
    <property type="molecule type" value="Genomic_DNA"/>
</dbReference>
<dbReference type="VEuPathDB" id="CryptoDB:Cvel_17372"/>
<evidence type="ECO:0000313" key="1">
    <source>
        <dbReference type="EMBL" id="CEM13926.1"/>
    </source>
</evidence>
<reference evidence="1" key="1">
    <citation type="submission" date="2014-11" db="EMBL/GenBank/DDBJ databases">
        <authorList>
            <person name="Otto D Thomas"/>
            <person name="Naeem Raeece"/>
        </authorList>
    </citation>
    <scope>NUCLEOTIDE SEQUENCE</scope>
</reference>
<protein>
    <submittedName>
        <fullName evidence="1">Uncharacterized protein</fullName>
    </submittedName>
</protein>
<proteinExistence type="predicted"/>
<accession>A0A0G4FKR0</accession>
<organism evidence="1">
    <name type="scientific">Chromera velia CCMP2878</name>
    <dbReference type="NCBI Taxonomy" id="1169474"/>
    <lineage>
        <taxon>Eukaryota</taxon>
        <taxon>Sar</taxon>
        <taxon>Alveolata</taxon>
        <taxon>Colpodellida</taxon>
        <taxon>Chromeraceae</taxon>
        <taxon>Chromera</taxon>
    </lineage>
</organism>
<dbReference type="AlphaFoldDB" id="A0A0G4FKR0"/>
<name>A0A0G4FKR0_9ALVE</name>